<keyword evidence="3" id="KW-1185">Reference proteome</keyword>
<protein>
    <recommendedName>
        <fullName evidence="4">Outer membrane protein beta-barrel domain-containing protein</fullName>
    </recommendedName>
</protein>
<evidence type="ECO:0000256" key="1">
    <source>
        <dbReference type="SAM" id="SignalP"/>
    </source>
</evidence>
<organism evidence="2 3">
    <name type="scientific">Polyangium fumosum</name>
    <dbReference type="NCBI Taxonomy" id="889272"/>
    <lineage>
        <taxon>Bacteria</taxon>
        <taxon>Pseudomonadati</taxon>
        <taxon>Myxococcota</taxon>
        <taxon>Polyangia</taxon>
        <taxon>Polyangiales</taxon>
        <taxon>Polyangiaceae</taxon>
        <taxon>Polyangium</taxon>
    </lineage>
</organism>
<dbReference type="EMBL" id="SSMQ01000050">
    <property type="protein sequence ID" value="TKD00076.1"/>
    <property type="molecule type" value="Genomic_DNA"/>
</dbReference>
<keyword evidence="1" id="KW-0732">Signal</keyword>
<feature type="chain" id="PRO_5020944053" description="Outer membrane protein beta-barrel domain-containing protein" evidence="1">
    <location>
        <begin position="26"/>
        <end position="207"/>
    </location>
</feature>
<name>A0A4U1IZH9_9BACT</name>
<dbReference type="OrthoDB" id="9838678at2"/>
<dbReference type="Proteomes" id="UP000309215">
    <property type="component" value="Unassembled WGS sequence"/>
</dbReference>
<gene>
    <name evidence="2" type="ORF">E8A74_35575</name>
</gene>
<evidence type="ECO:0000313" key="3">
    <source>
        <dbReference type="Proteomes" id="UP000309215"/>
    </source>
</evidence>
<comment type="caution">
    <text evidence="2">The sequence shown here is derived from an EMBL/GenBank/DDBJ whole genome shotgun (WGS) entry which is preliminary data.</text>
</comment>
<feature type="signal peptide" evidence="1">
    <location>
        <begin position="1"/>
        <end position="25"/>
    </location>
</feature>
<dbReference type="AlphaFoldDB" id="A0A4U1IZH9"/>
<reference evidence="2 3" key="1">
    <citation type="submission" date="2019-04" db="EMBL/GenBank/DDBJ databases">
        <authorList>
            <person name="Li Y."/>
            <person name="Wang J."/>
        </authorList>
    </citation>
    <scope>NUCLEOTIDE SEQUENCE [LARGE SCALE GENOMIC DNA]</scope>
    <source>
        <strain evidence="2 3">DSM 14668</strain>
    </source>
</reference>
<evidence type="ECO:0000313" key="2">
    <source>
        <dbReference type="EMBL" id="TKD00076.1"/>
    </source>
</evidence>
<evidence type="ECO:0008006" key="4">
    <source>
        <dbReference type="Google" id="ProtNLM"/>
    </source>
</evidence>
<dbReference type="RefSeq" id="WP_136933543.1">
    <property type="nucleotide sequence ID" value="NZ_SSMQ01000050.1"/>
</dbReference>
<proteinExistence type="predicted"/>
<accession>A0A4U1IZH9</accession>
<sequence>MTRLRIAQFASALLGFFALLPAASARDKGHRFVATVHGGAGTEAAVGGTLELRLLDAICLGGTFDYGVNYAGTYGSYRYLGPAVHGSWSIKFADIFELRPFFGARFPLDLQTVDAPDYKIVDNHTVAFTTGLRTAFILDFFVIGLQADFTPHGVTWQHLATGKQMKEDEYFFRGSFVLGVAFGPDKKEGYEGRQSAQSRRSRFWTAF</sequence>